<dbReference type="Proteomes" id="UP000582487">
    <property type="component" value="Unassembled WGS sequence"/>
</dbReference>
<dbReference type="Pfam" id="PF17764">
    <property type="entry name" value="PriA_3primeBD"/>
    <property type="match status" value="1"/>
</dbReference>
<keyword evidence="2" id="KW-0067">ATP-binding</keyword>
<organism evidence="6 7">
    <name type="scientific">Mobiluncus mulieris</name>
    <dbReference type="NCBI Taxonomy" id="2052"/>
    <lineage>
        <taxon>Bacteria</taxon>
        <taxon>Bacillati</taxon>
        <taxon>Actinomycetota</taxon>
        <taxon>Actinomycetes</taxon>
        <taxon>Actinomycetales</taxon>
        <taxon>Actinomycetaceae</taxon>
        <taxon>Mobiluncus</taxon>
    </lineage>
</organism>
<dbReference type="Proteomes" id="UP000255284">
    <property type="component" value="Unassembled WGS sequence"/>
</dbReference>
<protein>
    <submittedName>
        <fullName evidence="5">Primosomal protein DnaI</fullName>
    </submittedName>
    <submittedName>
        <fullName evidence="6">Primosomal protein N</fullName>
        <ecNumber evidence="6">3.6.4.-</ecNumber>
    </submittedName>
</protein>
<name>A0A2J9KR69_9ACTO</name>
<evidence type="ECO:0000313" key="6">
    <source>
        <dbReference type="EMBL" id="STO17402.1"/>
    </source>
</evidence>
<dbReference type="PANTHER" id="PTHR30580">
    <property type="entry name" value="PRIMOSOMAL PROTEIN N"/>
    <property type="match status" value="1"/>
</dbReference>
<dbReference type="GeneID" id="61167960"/>
<accession>A0A2J9KR69</accession>
<reference evidence="5 8" key="2">
    <citation type="submission" date="2020-04" db="EMBL/GenBank/DDBJ databases">
        <title>Antimicrobial susceptibility and clonality of vaginal-derived multi-drug resistant Mobiluncus isolates in China.</title>
        <authorList>
            <person name="Zhang X."/>
        </authorList>
    </citation>
    <scope>NUCLEOTIDE SEQUENCE [LARGE SCALE GENOMIC DNA]</scope>
    <source>
        <strain evidence="5 8">7</strain>
    </source>
</reference>
<dbReference type="OrthoDB" id="3177118at2"/>
<evidence type="ECO:0000313" key="8">
    <source>
        <dbReference type="Proteomes" id="UP000582487"/>
    </source>
</evidence>
<dbReference type="PANTHER" id="PTHR30580:SF0">
    <property type="entry name" value="PRIMOSOMAL PROTEIN N"/>
    <property type="match status" value="1"/>
</dbReference>
<comment type="caution">
    <text evidence="6">The sequence shown here is derived from an EMBL/GenBank/DDBJ whole genome shotgun (WGS) entry which is preliminary data.</text>
</comment>
<gene>
    <name evidence="6" type="primary">priA</name>
    <name evidence="5" type="ORF">HHJ74_00810</name>
    <name evidence="6" type="ORF">NCTC11819_01992</name>
</gene>
<keyword evidence="3" id="KW-0238">DNA-binding</keyword>
<dbReference type="RefSeq" id="WP_004012374.1">
    <property type="nucleotide sequence ID" value="NZ_JABCUV010000001.1"/>
</dbReference>
<dbReference type="GO" id="GO:0016787">
    <property type="term" value="F:hydrolase activity"/>
    <property type="evidence" value="ECO:0007669"/>
    <property type="project" value="UniProtKB-KW"/>
</dbReference>
<proteinExistence type="predicted"/>
<dbReference type="GO" id="GO:0005524">
    <property type="term" value="F:ATP binding"/>
    <property type="evidence" value="ECO:0007669"/>
    <property type="project" value="UniProtKB-KW"/>
</dbReference>
<evidence type="ECO:0000256" key="2">
    <source>
        <dbReference type="ARBA" id="ARBA00022840"/>
    </source>
</evidence>
<keyword evidence="1" id="KW-0547">Nucleotide-binding</keyword>
<dbReference type="EMBL" id="UGGQ01000006">
    <property type="protein sequence ID" value="STO17402.1"/>
    <property type="molecule type" value="Genomic_DNA"/>
</dbReference>
<feature type="domain" description="Primosomal protein N' 3' DNA-binding" evidence="4">
    <location>
        <begin position="37"/>
        <end position="128"/>
    </location>
</feature>
<evidence type="ECO:0000259" key="4">
    <source>
        <dbReference type="Pfam" id="PF17764"/>
    </source>
</evidence>
<keyword evidence="6" id="KW-0378">Hydrolase</keyword>
<dbReference type="InterPro" id="IPR042115">
    <property type="entry name" value="PriA_3primeBD_sf"/>
</dbReference>
<dbReference type="Gene3D" id="3.40.1440.60">
    <property type="entry name" value="PriA, 3(prime) DNA-binding domain"/>
    <property type="match status" value="1"/>
</dbReference>
<dbReference type="GO" id="GO:0003677">
    <property type="term" value="F:DNA binding"/>
    <property type="evidence" value="ECO:0007669"/>
    <property type="project" value="UniProtKB-KW"/>
</dbReference>
<dbReference type="EMBL" id="JABCUV010000001">
    <property type="protein sequence ID" value="NMW92260.1"/>
    <property type="molecule type" value="Genomic_DNA"/>
</dbReference>
<reference evidence="6 7" key="1">
    <citation type="submission" date="2018-06" db="EMBL/GenBank/DDBJ databases">
        <authorList>
            <consortium name="Pathogen Informatics"/>
            <person name="Doyle S."/>
        </authorList>
    </citation>
    <scope>NUCLEOTIDE SEQUENCE [LARGE SCALE GENOMIC DNA]</scope>
    <source>
        <strain evidence="6 7">NCTC11819</strain>
    </source>
</reference>
<dbReference type="GO" id="GO:0006310">
    <property type="term" value="P:DNA recombination"/>
    <property type="evidence" value="ECO:0007669"/>
    <property type="project" value="TreeGrafter"/>
</dbReference>
<dbReference type="EC" id="3.6.4.-" evidence="6"/>
<dbReference type="GO" id="GO:0043138">
    <property type="term" value="F:3'-5' DNA helicase activity"/>
    <property type="evidence" value="ECO:0007669"/>
    <property type="project" value="TreeGrafter"/>
</dbReference>
<dbReference type="AlphaFoldDB" id="A0A2J9KR69"/>
<sequence>MDAMLPLTGLETPGSRRVALEGVVNPVAAVLINTFTPQLSQPLDFLVPRKLSETAQVGCLVKVKVGGKEYLGVITARKDQTEWMKPLSEIRRVLTPWPLLDGATLELLESVSLHYGVGPAALLRYVLPTRRVKIEAKFDTSPLDLAAFAPWPGMAGSSWDGYGGGNQFLAEIRAGESPRAVVAALPQITGCVNGVLPEKLADSGLSARFLSVAELASTMWQSGRQSLLVFPSAAEAAEAYLFLRHFFDQAEQQVVLYTSQIPPAAAYEAFLKARFGHAAVIVSTRGGVFLPLARPGLCYCWDDTALSLSSDMFPNFSARQVLLQRVTQTDMALVLAHYSVSAGDLQLVERGFARKLAPNRETLRENTSRFYFLDWESQMTEGPTAQMLLPSRALRVARRALDSGPVLISVPPDGKYSVVSCVNCGENASCPHCSGPLRFQASQLMCSRCGLVVGGFTCSRCGSAKVRGRLLQSRTLVEDIGRMFPEVSILVSKPGDGHLTRIGSESRLVVAGHGGEPEAEGGYQAALILRAHMLASRTALWTSQEVMRRFLNVAALVAPGKTVFVTEPLGTLWEQSLIRWDPWQAAAADLRERQIGHFAPAWRTVLLQAPQLGEALDYLHQSLDQPLILGPVPSATRPGIEAAFVSAPLREGTQLGKALRVLGARFGIATDKGGLSIEVDPADPGGQIV</sequence>
<evidence type="ECO:0000313" key="5">
    <source>
        <dbReference type="EMBL" id="NMW92260.1"/>
    </source>
</evidence>
<dbReference type="GO" id="GO:0006302">
    <property type="term" value="P:double-strand break repair"/>
    <property type="evidence" value="ECO:0007669"/>
    <property type="project" value="TreeGrafter"/>
</dbReference>
<dbReference type="InterPro" id="IPR027417">
    <property type="entry name" value="P-loop_NTPase"/>
</dbReference>
<evidence type="ECO:0000256" key="3">
    <source>
        <dbReference type="ARBA" id="ARBA00023125"/>
    </source>
</evidence>
<dbReference type="Gene3D" id="3.40.50.300">
    <property type="entry name" value="P-loop containing nucleotide triphosphate hydrolases"/>
    <property type="match status" value="1"/>
</dbReference>
<evidence type="ECO:0000256" key="1">
    <source>
        <dbReference type="ARBA" id="ARBA00022741"/>
    </source>
</evidence>
<dbReference type="InterPro" id="IPR041222">
    <property type="entry name" value="PriA_3primeBD"/>
</dbReference>
<evidence type="ECO:0000313" key="7">
    <source>
        <dbReference type="Proteomes" id="UP000255284"/>
    </source>
</evidence>
<dbReference type="GO" id="GO:0006270">
    <property type="term" value="P:DNA replication initiation"/>
    <property type="evidence" value="ECO:0007669"/>
    <property type="project" value="TreeGrafter"/>
</dbReference>